<dbReference type="PIRSF" id="PIRSF005739">
    <property type="entry name" value="O-mtase"/>
    <property type="match status" value="1"/>
</dbReference>
<dbReference type="Proteomes" id="UP001603857">
    <property type="component" value="Unassembled WGS sequence"/>
</dbReference>
<evidence type="ECO:0000313" key="9">
    <source>
        <dbReference type="Proteomes" id="UP001603857"/>
    </source>
</evidence>
<dbReference type="GO" id="GO:0032259">
    <property type="term" value="P:methylation"/>
    <property type="evidence" value="ECO:0007669"/>
    <property type="project" value="UniProtKB-KW"/>
</dbReference>
<keyword evidence="9" id="KW-1185">Reference proteome</keyword>
<keyword evidence="5" id="KW-0472">Membrane</keyword>
<dbReference type="InterPro" id="IPR012967">
    <property type="entry name" value="COMT_dimerisation"/>
</dbReference>
<feature type="domain" description="O-methyltransferase dimerisation" evidence="7">
    <location>
        <begin position="16"/>
        <end position="109"/>
    </location>
</feature>
<evidence type="ECO:0000256" key="4">
    <source>
        <dbReference type="PIRSR" id="PIRSR005739-1"/>
    </source>
</evidence>
<feature type="transmembrane region" description="Helical" evidence="5">
    <location>
        <begin position="115"/>
        <end position="140"/>
    </location>
</feature>
<organism evidence="8 9">
    <name type="scientific">Flemingia macrophylla</name>
    <dbReference type="NCBI Taxonomy" id="520843"/>
    <lineage>
        <taxon>Eukaryota</taxon>
        <taxon>Viridiplantae</taxon>
        <taxon>Streptophyta</taxon>
        <taxon>Embryophyta</taxon>
        <taxon>Tracheophyta</taxon>
        <taxon>Spermatophyta</taxon>
        <taxon>Magnoliopsida</taxon>
        <taxon>eudicotyledons</taxon>
        <taxon>Gunneridae</taxon>
        <taxon>Pentapetalae</taxon>
        <taxon>rosids</taxon>
        <taxon>fabids</taxon>
        <taxon>Fabales</taxon>
        <taxon>Fabaceae</taxon>
        <taxon>Papilionoideae</taxon>
        <taxon>50 kb inversion clade</taxon>
        <taxon>NPAAA clade</taxon>
        <taxon>indigoferoid/millettioid clade</taxon>
        <taxon>Phaseoleae</taxon>
        <taxon>Flemingia</taxon>
    </lineage>
</organism>
<evidence type="ECO:0000256" key="3">
    <source>
        <dbReference type="ARBA" id="ARBA00022691"/>
    </source>
</evidence>
<protein>
    <submittedName>
        <fullName evidence="8">Uncharacterized protein</fullName>
    </submittedName>
</protein>
<evidence type="ECO:0000313" key="8">
    <source>
        <dbReference type="EMBL" id="KAL2337116.1"/>
    </source>
</evidence>
<sequence length="362" mass="39984">MDPNYAGENNSCISAMNHLLGPVHSAVLKAALELNLFEIIAKASPIGVSASDVASELPTQHPELPRRLDRMLCLLASNSLLACSTCTNEDGHIERLYQLSPAGQYFVKDENKGSLAFLSTFFSHRVILLNLVMFVVFVSLNFKEILCDFDKGVFEKVHGVPIYEGIQTDPTLNNIFNIAMANLGIIEMNKILETYAGFEEISSLVDVGGGIGQNLNMIISKYPSIKGINFDLPHVIQNAPNYPGIQLLEGDMFECVPKGGAIILKAVLHNWSDEKCIKILTNCHKALPQNGKVIIVDIIMPEVVHSTEADRMATGFDNLMYLDGGIERTEKQFENLCKYSGFSHFHVASRVLSTLGVIEYYK</sequence>
<evidence type="ECO:0000256" key="2">
    <source>
        <dbReference type="ARBA" id="ARBA00022679"/>
    </source>
</evidence>
<dbReference type="FunFam" id="1.10.10.10:FF:000357">
    <property type="entry name" value="Caffeic acid 3-O-methyltransferase"/>
    <property type="match status" value="1"/>
</dbReference>
<accession>A0ABD1MMS5</accession>
<dbReference type="Gene3D" id="1.10.10.10">
    <property type="entry name" value="Winged helix-like DNA-binding domain superfamily/Winged helix DNA-binding domain"/>
    <property type="match status" value="1"/>
</dbReference>
<dbReference type="Pfam" id="PF00891">
    <property type="entry name" value="Methyltransf_2"/>
    <property type="match status" value="1"/>
</dbReference>
<keyword evidence="5" id="KW-0812">Transmembrane</keyword>
<keyword evidence="3" id="KW-0949">S-adenosyl-L-methionine</keyword>
<proteinExistence type="predicted"/>
<dbReference type="Pfam" id="PF08100">
    <property type="entry name" value="Dimerisation"/>
    <property type="match status" value="1"/>
</dbReference>
<dbReference type="InterPro" id="IPR001077">
    <property type="entry name" value="COMT_C"/>
</dbReference>
<evidence type="ECO:0000256" key="1">
    <source>
        <dbReference type="ARBA" id="ARBA00022603"/>
    </source>
</evidence>
<gene>
    <name evidence="8" type="ORF">Fmac_011562</name>
</gene>
<name>A0ABD1MMS5_9FABA</name>
<keyword evidence="1" id="KW-0489">Methyltransferase</keyword>
<dbReference type="InterPro" id="IPR029063">
    <property type="entry name" value="SAM-dependent_MTases_sf"/>
</dbReference>
<evidence type="ECO:0000256" key="5">
    <source>
        <dbReference type="SAM" id="Phobius"/>
    </source>
</evidence>
<feature type="domain" description="O-methyltransferase C-terminal" evidence="6">
    <location>
        <begin position="152"/>
        <end position="343"/>
    </location>
</feature>
<dbReference type="PROSITE" id="PS51683">
    <property type="entry name" value="SAM_OMT_II"/>
    <property type="match status" value="1"/>
</dbReference>
<dbReference type="Gene3D" id="3.40.50.150">
    <property type="entry name" value="Vaccinia Virus protein VP39"/>
    <property type="match status" value="1"/>
</dbReference>
<dbReference type="InterPro" id="IPR036390">
    <property type="entry name" value="WH_DNA-bd_sf"/>
</dbReference>
<dbReference type="EMBL" id="JBGMDY010000004">
    <property type="protein sequence ID" value="KAL2337116.1"/>
    <property type="molecule type" value="Genomic_DNA"/>
</dbReference>
<evidence type="ECO:0000259" key="7">
    <source>
        <dbReference type="Pfam" id="PF08100"/>
    </source>
</evidence>
<dbReference type="SUPFAM" id="SSF46785">
    <property type="entry name" value="Winged helix' DNA-binding domain"/>
    <property type="match status" value="1"/>
</dbReference>
<dbReference type="InterPro" id="IPR016461">
    <property type="entry name" value="COMT-like"/>
</dbReference>
<feature type="active site" description="Proton acceptor" evidence="4">
    <location>
        <position position="269"/>
    </location>
</feature>
<dbReference type="PANTHER" id="PTHR11746">
    <property type="entry name" value="O-METHYLTRANSFERASE"/>
    <property type="match status" value="1"/>
</dbReference>
<evidence type="ECO:0000259" key="6">
    <source>
        <dbReference type="Pfam" id="PF00891"/>
    </source>
</evidence>
<comment type="caution">
    <text evidence="8">The sequence shown here is derived from an EMBL/GenBank/DDBJ whole genome shotgun (WGS) entry which is preliminary data.</text>
</comment>
<dbReference type="SUPFAM" id="SSF53335">
    <property type="entry name" value="S-adenosyl-L-methionine-dependent methyltransferases"/>
    <property type="match status" value="1"/>
</dbReference>
<keyword evidence="5" id="KW-1133">Transmembrane helix</keyword>
<keyword evidence="2" id="KW-0808">Transferase</keyword>
<dbReference type="AlphaFoldDB" id="A0ABD1MMS5"/>
<reference evidence="8 9" key="1">
    <citation type="submission" date="2024-08" db="EMBL/GenBank/DDBJ databases">
        <title>Insights into the chromosomal genome structure of Flemingia macrophylla.</title>
        <authorList>
            <person name="Ding Y."/>
            <person name="Zhao Y."/>
            <person name="Bi W."/>
            <person name="Wu M."/>
            <person name="Zhao G."/>
            <person name="Gong Y."/>
            <person name="Li W."/>
            <person name="Zhang P."/>
        </authorList>
    </citation>
    <scope>NUCLEOTIDE SEQUENCE [LARGE SCALE GENOMIC DNA]</scope>
    <source>
        <strain evidence="8">DYQJB</strain>
        <tissue evidence="8">Leaf</tissue>
    </source>
</reference>
<dbReference type="InterPro" id="IPR036388">
    <property type="entry name" value="WH-like_DNA-bd_sf"/>
</dbReference>
<dbReference type="GO" id="GO:0008757">
    <property type="term" value="F:S-adenosylmethionine-dependent methyltransferase activity"/>
    <property type="evidence" value="ECO:0007669"/>
    <property type="project" value="UniProtKB-ARBA"/>
</dbReference>